<dbReference type="InterPro" id="IPR031633">
    <property type="entry name" value="SLD5_C"/>
</dbReference>
<evidence type="ECO:0000256" key="4">
    <source>
        <dbReference type="ARBA" id="ARBA00022705"/>
    </source>
</evidence>
<dbReference type="Pfam" id="PF05916">
    <property type="entry name" value="Sld5"/>
    <property type="match status" value="1"/>
</dbReference>
<keyword evidence="11" id="KW-1185">Reference proteome</keyword>
<dbReference type="InterPro" id="IPR008591">
    <property type="entry name" value="GINS_Sld5"/>
</dbReference>
<keyword evidence="5 6" id="KW-0539">Nucleus</keyword>
<evidence type="ECO:0000256" key="5">
    <source>
        <dbReference type="ARBA" id="ARBA00023242"/>
    </source>
</evidence>
<organism evidence="10 11">
    <name type="scientific">Lineolata rhizophorae</name>
    <dbReference type="NCBI Taxonomy" id="578093"/>
    <lineage>
        <taxon>Eukaryota</taxon>
        <taxon>Fungi</taxon>
        <taxon>Dikarya</taxon>
        <taxon>Ascomycota</taxon>
        <taxon>Pezizomycotina</taxon>
        <taxon>Dothideomycetes</taxon>
        <taxon>Dothideomycetes incertae sedis</taxon>
        <taxon>Lineolatales</taxon>
        <taxon>Lineolataceae</taxon>
        <taxon>Lineolata</taxon>
    </lineage>
</organism>
<dbReference type="GO" id="GO:0000811">
    <property type="term" value="C:GINS complex"/>
    <property type="evidence" value="ECO:0007669"/>
    <property type="project" value="UniProtKB-UniRule"/>
</dbReference>
<feature type="domain" description="DNA replication complex GINS protein SLD5 C-terminal" evidence="9">
    <location>
        <begin position="124"/>
        <end position="177"/>
    </location>
</feature>
<reference evidence="10" key="1">
    <citation type="journal article" date="2020" name="Stud. Mycol.">
        <title>101 Dothideomycetes genomes: a test case for predicting lifestyles and emergence of pathogens.</title>
        <authorList>
            <person name="Haridas S."/>
            <person name="Albert R."/>
            <person name="Binder M."/>
            <person name="Bloem J."/>
            <person name="Labutti K."/>
            <person name="Salamov A."/>
            <person name="Andreopoulos B."/>
            <person name="Baker S."/>
            <person name="Barry K."/>
            <person name="Bills G."/>
            <person name="Bluhm B."/>
            <person name="Cannon C."/>
            <person name="Castanera R."/>
            <person name="Culley D."/>
            <person name="Daum C."/>
            <person name="Ezra D."/>
            <person name="Gonzalez J."/>
            <person name="Henrissat B."/>
            <person name="Kuo A."/>
            <person name="Liang C."/>
            <person name="Lipzen A."/>
            <person name="Lutzoni F."/>
            <person name="Magnuson J."/>
            <person name="Mondo S."/>
            <person name="Nolan M."/>
            <person name="Ohm R."/>
            <person name="Pangilinan J."/>
            <person name="Park H.-J."/>
            <person name="Ramirez L."/>
            <person name="Alfaro M."/>
            <person name="Sun H."/>
            <person name="Tritt A."/>
            <person name="Yoshinaga Y."/>
            <person name="Zwiers L.-H."/>
            <person name="Turgeon B."/>
            <person name="Goodwin S."/>
            <person name="Spatafora J."/>
            <person name="Crous P."/>
            <person name="Grigoriev I."/>
        </authorList>
    </citation>
    <scope>NUCLEOTIDE SEQUENCE</scope>
    <source>
        <strain evidence="10">ATCC 16933</strain>
    </source>
</reference>
<comment type="subcellular location">
    <subcellularLocation>
        <location evidence="1 6">Nucleus</location>
    </subcellularLocation>
</comment>
<feature type="domain" description="GINS subunit" evidence="8">
    <location>
        <begin position="16"/>
        <end position="90"/>
    </location>
</feature>
<evidence type="ECO:0000259" key="8">
    <source>
        <dbReference type="Pfam" id="PF05916"/>
    </source>
</evidence>
<dbReference type="GO" id="GO:0006261">
    <property type="term" value="P:DNA-templated DNA replication"/>
    <property type="evidence" value="ECO:0007669"/>
    <property type="project" value="InterPro"/>
</dbReference>
<dbReference type="InterPro" id="IPR021151">
    <property type="entry name" value="GINS_A"/>
</dbReference>
<name>A0A6A6NU80_9PEZI</name>
<dbReference type="OrthoDB" id="338231at2759"/>
<dbReference type="SUPFAM" id="SSF160059">
    <property type="entry name" value="PriA/YqbF domain"/>
    <property type="match status" value="1"/>
</dbReference>
<proteinExistence type="inferred from homology"/>
<comment type="function">
    <text evidence="6">The GINS complex plays an essential role in the initiation of DNA replication.</text>
</comment>
<dbReference type="EMBL" id="MU001687">
    <property type="protein sequence ID" value="KAF2455335.1"/>
    <property type="molecule type" value="Genomic_DNA"/>
</dbReference>
<evidence type="ECO:0000256" key="2">
    <source>
        <dbReference type="ARBA" id="ARBA00008187"/>
    </source>
</evidence>
<evidence type="ECO:0000256" key="3">
    <source>
        <dbReference type="ARBA" id="ARBA00014804"/>
    </source>
</evidence>
<comment type="similarity">
    <text evidence="2 6">Belongs to the GINS4/SLD5 family.</text>
</comment>
<dbReference type="Proteomes" id="UP000799766">
    <property type="component" value="Unassembled WGS sequence"/>
</dbReference>
<dbReference type="InterPro" id="IPR036224">
    <property type="entry name" value="GINS_bundle-like_dom_sf"/>
</dbReference>
<dbReference type="Gene3D" id="1.20.58.1030">
    <property type="match status" value="1"/>
</dbReference>
<dbReference type="CDD" id="cd11711">
    <property type="entry name" value="GINS_A_Sld5"/>
    <property type="match status" value="1"/>
</dbReference>
<keyword evidence="4 6" id="KW-0235">DNA replication</keyword>
<dbReference type="AlphaFoldDB" id="A0A6A6NU80"/>
<dbReference type="InterPro" id="IPR038749">
    <property type="entry name" value="Sld5_GINS_A"/>
</dbReference>
<dbReference type="Pfam" id="PF16922">
    <property type="entry name" value="SLD5_C"/>
    <property type="match status" value="1"/>
</dbReference>
<dbReference type="PIRSF" id="PIRSF007764">
    <property type="entry name" value="Sld5"/>
    <property type="match status" value="1"/>
</dbReference>
<accession>A0A6A6NU80</accession>
<sequence>MDRVGERVRRQIELVEEQTGSMDPKVNFHLIIVQTELERVRFLVRSLLRARLAKIDAHPHHHHLMHPHPLSPSELAYLRSHLSLLSTHFATSFLSSFPEPLRKLDERGGAGGSGSGSTDMVQGPDLDQAVFVRVLEDVGTLRVSGTDVRMELRRGDVWVARWSAVREAVLGGRAELI</sequence>
<evidence type="ECO:0000313" key="11">
    <source>
        <dbReference type="Proteomes" id="UP000799766"/>
    </source>
</evidence>
<evidence type="ECO:0000259" key="9">
    <source>
        <dbReference type="Pfam" id="PF16922"/>
    </source>
</evidence>
<evidence type="ECO:0000256" key="7">
    <source>
        <dbReference type="SAM" id="MobiDB-lite"/>
    </source>
</evidence>
<dbReference type="SUPFAM" id="SSF158573">
    <property type="entry name" value="GINS helical bundle-like"/>
    <property type="match status" value="1"/>
</dbReference>
<dbReference type="PANTHER" id="PTHR21206">
    <property type="entry name" value="SLD5 PROTEIN"/>
    <property type="match status" value="1"/>
</dbReference>
<protein>
    <recommendedName>
        <fullName evidence="3 6">DNA replication complex GINS protein SLD5</fullName>
    </recommendedName>
</protein>
<evidence type="ECO:0000256" key="6">
    <source>
        <dbReference type="PIRNR" id="PIRNR007764"/>
    </source>
</evidence>
<dbReference type="GO" id="GO:0000727">
    <property type="term" value="P:double-strand break repair via break-induced replication"/>
    <property type="evidence" value="ECO:0007669"/>
    <property type="project" value="TreeGrafter"/>
</dbReference>
<feature type="region of interest" description="Disordered" evidence="7">
    <location>
        <begin position="104"/>
        <end position="123"/>
    </location>
</feature>
<evidence type="ECO:0000256" key="1">
    <source>
        <dbReference type="ARBA" id="ARBA00004123"/>
    </source>
</evidence>
<evidence type="ECO:0000313" key="10">
    <source>
        <dbReference type="EMBL" id="KAF2455335.1"/>
    </source>
</evidence>
<dbReference type="CDD" id="cd21692">
    <property type="entry name" value="GINS_B_Sld5"/>
    <property type="match status" value="1"/>
</dbReference>
<dbReference type="PANTHER" id="PTHR21206:SF0">
    <property type="entry name" value="DNA REPLICATION COMPLEX GINS PROTEIN SLD5"/>
    <property type="match status" value="1"/>
</dbReference>
<gene>
    <name evidence="10" type="ORF">BDY21DRAFT_307483</name>
</gene>